<dbReference type="AlphaFoldDB" id="L9WW89"/>
<gene>
    <name evidence="3" type="ORF">C493_16180</name>
</gene>
<feature type="compositionally biased region" description="Basic and acidic residues" evidence="1">
    <location>
        <begin position="81"/>
        <end position="95"/>
    </location>
</feature>
<feature type="region of interest" description="Disordered" evidence="1">
    <location>
        <begin position="77"/>
        <end position="114"/>
    </location>
</feature>
<reference evidence="3 4" key="1">
    <citation type="journal article" date="2014" name="PLoS Genet.">
        <title>Phylogenetically driven sequencing of extremely halophilic archaea reveals strategies for static and dynamic osmo-response.</title>
        <authorList>
            <person name="Becker E.A."/>
            <person name="Seitzer P.M."/>
            <person name="Tritt A."/>
            <person name="Larsen D."/>
            <person name="Krusor M."/>
            <person name="Yao A.I."/>
            <person name="Wu D."/>
            <person name="Madern D."/>
            <person name="Eisen J.A."/>
            <person name="Darling A.E."/>
            <person name="Facciotti M.T."/>
        </authorList>
    </citation>
    <scope>NUCLEOTIDE SEQUENCE [LARGE SCALE GENOMIC DNA]</scope>
    <source>
        <strain evidence="3 4">JCM 12255</strain>
    </source>
</reference>
<dbReference type="OrthoDB" id="198810at2157"/>
<comment type="caution">
    <text evidence="3">The sequence shown here is derived from an EMBL/GenBank/DDBJ whole genome shotgun (WGS) entry which is preliminary data.</text>
</comment>
<dbReference type="Proteomes" id="UP000011602">
    <property type="component" value="Unassembled WGS sequence"/>
</dbReference>
<sequence length="114" mass="11980">MRPDDSSSVPAPGAETSTRVVYRVAAALDADPHELDPLSESIDPSALNTLVKSSDGRSRRRLAFVVEGCTVTVTGDGTIEVTERDESVAATEPREPTSTTDDQQEASSSGTEGD</sequence>
<dbReference type="RefSeq" id="WP_007260500.1">
    <property type="nucleotide sequence ID" value="NZ_AOHZ01000075.1"/>
</dbReference>
<dbReference type="InterPro" id="IPR040624">
    <property type="entry name" value="HalOD1"/>
</dbReference>
<dbReference type="EMBL" id="AOHZ01000075">
    <property type="protein sequence ID" value="ELY52603.1"/>
    <property type="molecule type" value="Genomic_DNA"/>
</dbReference>
<evidence type="ECO:0000259" key="2">
    <source>
        <dbReference type="Pfam" id="PF18545"/>
    </source>
</evidence>
<evidence type="ECO:0000256" key="1">
    <source>
        <dbReference type="SAM" id="MobiDB-lite"/>
    </source>
</evidence>
<evidence type="ECO:0000313" key="4">
    <source>
        <dbReference type="Proteomes" id="UP000011602"/>
    </source>
</evidence>
<accession>L9WW89</accession>
<feature type="domain" description="Halobacterial output" evidence="2">
    <location>
        <begin position="14"/>
        <end position="83"/>
    </location>
</feature>
<feature type="compositionally biased region" description="Polar residues" evidence="1">
    <location>
        <begin position="96"/>
        <end position="114"/>
    </location>
</feature>
<organism evidence="3 4">
    <name type="scientific">Natronolimnohabitans innermongolicus JCM 12255</name>
    <dbReference type="NCBI Taxonomy" id="1227499"/>
    <lineage>
        <taxon>Archaea</taxon>
        <taxon>Methanobacteriati</taxon>
        <taxon>Methanobacteriota</taxon>
        <taxon>Stenosarchaea group</taxon>
        <taxon>Halobacteria</taxon>
        <taxon>Halobacteriales</taxon>
        <taxon>Natrialbaceae</taxon>
        <taxon>Natronolimnohabitans</taxon>
    </lineage>
</organism>
<proteinExistence type="predicted"/>
<dbReference type="Pfam" id="PF18545">
    <property type="entry name" value="HalOD1"/>
    <property type="match status" value="1"/>
</dbReference>
<dbReference type="STRING" id="1227499.C493_16180"/>
<name>L9WW89_9EURY</name>
<evidence type="ECO:0000313" key="3">
    <source>
        <dbReference type="EMBL" id="ELY52603.1"/>
    </source>
</evidence>
<keyword evidence="4" id="KW-1185">Reference proteome</keyword>
<protein>
    <recommendedName>
        <fullName evidence="2">Halobacterial output domain-containing protein</fullName>
    </recommendedName>
</protein>